<feature type="compositionally biased region" description="Low complexity" evidence="1">
    <location>
        <begin position="29"/>
        <end position="48"/>
    </location>
</feature>
<protein>
    <submittedName>
        <fullName evidence="2">Uncharacterized protein</fullName>
    </submittedName>
</protein>
<proteinExistence type="predicted"/>
<organism evidence="2">
    <name type="scientific">Sesamum radiatum</name>
    <name type="common">Black benniseed</name>
    <dbReference type="NCBI Taxonomy" id="300843"/>
    <lineage>
        <taxon>Eukaryota</taxon>
        <taxon>Viridiplantae</taxon>
        <taxon>Streptophyta</taxon>
        <taxon>Embryophyta</taxon>
        <taxon>Tracheophyta</taxon>
        <taxon>Spermatophyta</taxon>
        <taxon>Magnoliopsida</taxon>
        <taxon>eudicotyledons</taxon>
        <taxon>Gunneridae</taxon>
        <taxon>Pentapetalae</taxon>
        <taxon>asterids</taxon>
        <taxon>lamiids</taxon>
        <taxon>Lamiales</taxon>
        <taxon>Pedaliaceae</taxon>
        <taxon>Sesamum</taxon>
    </lineage>
</organism>
<gene>
    <name evidence="2" type="ORF">Sradi_5043600</name>
</gene>
<evidence type="ECO:0000256" key="1">
    <source>
        <dbReference type="SAM" id="MobiDB-lite"/>
    </source>
</evidence>
<reference evidence="2" key="2">
    <citation type="journal article" date="2024" name="Plant">
        <title>Genomic evolution and insights into agronomic trait innovations of Sesamum species.</title>
        <authorList>
            <person name="Miao H."/>
            <person name="Wang L."/>
            <person name="Qu L."/>
            <person name="Liu H."/>
            <person name="Sun Y."/>
            <person name="Le M."/>
            <person name="Wang Q."/>
            <person name="Wei S."/>
            <person name="Zheng Y."/>
            <person name="Lin W."/>
            <person name="Duan Y."/>
            <person name="Cao H."/>
            <person name="Xiong S."/>
            <person name="Wang X."/>
            <person name="Wei L."/>
            <person name="Li C."/>
            <person name="Ma Q."/>
            <person name="Ju M."/>
            <person name="Zhao R."/>
            <person name="Li G."/>
            <person name="Mu C."/>
            <person name="Tian Q."/>
            <person name="Mei H."/>
            <person name="Zhang T."/>
            <person name="Gao T."/>
            <person name="Zhang H."/>
        </authorList>
    </citation>
    <scope>NUCLEOTIDE SEQUENCE</scope>
    <source>
        <strain evidence="2">G02</strain>
    </source>
</reference>
<dbReference type="EMBL" id="JACGWJ010000022">
    <property type="protein sequence ID" value="KAL0330569.1"/>
    <property type="molecule type" value="Genomic_DNA"/>
</dbReference>
<evidence type="ECO:0000313" key="2">
    <source>
        <dbReference type="EMBL" id="KAL0330569.1"/>
    </source>
</evidence>
<sequence length="150" mass="15784">MATSSRRSSAAVLPVSSPFQCSPPPIMASSSNTSPFTSPTPTYYSSSHSHAFFNQPRSASPTRVTLHALSPLLPPPPYVSLSTDPFLPAAPSPLLPTATLSFRGLAPTVFPRERACAPPLPIQVRFAVLCIKTVSEAVLGITPFPTLPTG</sequence>
<name>A0AAW2MGE1_SESRA</name>
<reference evidence="2" key="1">
    <citation type="submission" date="2020-06" db="EMBL/GenBank/DDBJ databases">
        <authorList>
            <person name="Li T."/>
            <person name="Hu X."/>
            <person name="Zhang T."/>
            <person name="Song X."/>
            <person name="Zhang H."/>
            <person name="Dai N."/>
            <person name="Sheng W."/>
            <person name="Hou X."/>
            <person name="Wei L."/>
        </authorList>
    </citation>
    <scope>NUCLEOTIDE SEQUENCE</scope>
    <source>
        <strain evidence="2">G02</strain>
        <tissue evidence="2">Leaf</tissue>
    </source>
</reference>
<accession>A0AAW2MGE1</accession>
<feature type="region of interest" description="Disordered" evidence="1">
    <location>
        <begin position="1"/>
        <end position="48"/>
    </location>
</feature>
<dbReference type="AlphaFoldDB" id="A0AAW2MGE1"/>
<comment type="caution">
    <text evidence="2">The sequence shown here is derived from an EMBL/GenBank/DDBJ whole genome shotgun (WGS) entry which is preliminary data.</text>
</comment>